<dbReference type="SUPFAM" id="SSF56219">
    <property type="entry name" value="DNase I-like"/>
    <property type="match status" value="1"/>
</dbReference>
<dbReference type="AlphaFoldDB" id="A0AAQ3PWZ1"/>
<dbReference type="Proteomes" id="UP001341281">
    <property type="component" value="Chromosome 02"/>
</dbReference>
<dbReference type="Gene3D" id="3.60.10.10">
    <property type="entry name" value="Endonuclease/exonuclease/phosphatase"/>
    <property type="match status" value="1"/>
</dbReference>
<evidence type="ECO:0000313" key="3">
    <source>
        <dbReference type="Proteomes" id="UP001341281"/>
    </source>
</evidence>
<keyword evidence="3" id="KW-1185">Reference proteome</keyword>
<dbReference type="PANTHER" id="PTHR33710">
    <property type="entry name" value="BNAC02G09200D PROTEIN"/>
    <property type="match status" value="1"/>
</dbReference>
<proteinExistence type="predicted"/>
<keyword evidence="1" id="KW-1133">Transmembrane helix</keyword>
<sequence>DILRFSISVFLTDRKTGFSWKLVVVYGSPYEEGIGGVFRGIGTVMRKVMVELTISGLMLLIVSLAFNGCFTWTNNQEYVVKAKLDRVLVSPSWDAVFPLAKVSLLDRFPSDHNPLLIEIGTNMFFGKKKF</sequence>
<gene>
    <name evidence="2" type="ORF">U9M48_006020</name>
</gene>
<dbReference type="EMBL" id="CP144746">
    <property type="protein sequence ID" value="WVZ55348.1"/>
    <property type="molecule type" value="Genomic_DNA"/>
</dbReference>
<keyword evidence="1" id="KW-0472">Membrane</keyword>
<evidence type="ECO:0000313" key="2">
    <source>
        <dbReference type="EMBL" id="WVZ55348.1"/>
    </source>
</evidence>
<feature type="non-terminal residue" evidence="2">
    <location>
        <position position="130"/>
    </location>
</feature>
<dbReference type="InterPro" id="IPR036691">
    <property type="entry name" value="Endo/exonu/phosph_ase_sf"/>
</dbReference>
<dbReference type="PANTHER" id="PTHR33710:SF71">
    <property type="entry name" value="ENDONUCLEASE_EXONUCLEASE_PHOSPHATASE DOMAIN-CONTAINING PROTEIN"/>
    <property type="match status" value="1"/>
</dbReference>
<organism evidence="2 3">
    <name type="scientific">Paspalum notatum var. saurae</name>
    <dbReference type="NCBI Taxonomy" id="547442"/>
    <lineage>
        <taxon>Eukaryota</taxon>
        <taxon>Viridiplantae</taxon>
        <taxon>Streptophyta</taxon>
        <taxon>Embryophyta</taxon>
        <taxon>Tracheophyta</taxon>
        <taxon>Spermatophyta</taxon>
        <taxon>Magnoliopsida</taxon>
        <taxon>Liliopsida</taxon>
        <taxon>Poales</taxon>
        <taxon>Poaceae</taxon>
        <taxon>PACMAD clade</taxon>
        <taxon>Panicoideae</taxon>
        <taxon>Andropogonodae</taxon>
        <taxon>Paspaleae</taxon>
        <taxon>Paspalinae</taxon>
        <taxon>Paspalum</taxon>
    </lineage>
</organism>
<accession>A0AAQ3PWZ1</accession>
<name>A0AAQ3PWZ1_PASNO</name>
<reference evidence="2 3" key="1">
    <citation type="submission" date="2024-02" db="EMBL/GenBank/DDBJ databases">
        <title>High-quality chromosome-scale genome assembly of Pensacola bahiagrass (Paspalum notatum Flugge var. saurae).</title>
        <authorList>
            <person name="Vega J.M."/>
            <person name="Podio M."/>
            <person name="Orjuela J."/>
            <person name="Siena L.A."/>
            <person name="Pessino S.C."/>
            <person name="Combes M.C."/>
            <person name="Mariac C."/>
            <person name="Albertini E."/>
            <person name="Pupilli F."/>
            <person name="Ortiz J.P.A."/>
            <person name="Leblanc O."/>
        </authorList>
    </citation>
    <scope>NUCLEOTIDE SEQUENCE [LARGE SCALE GENOMIC DNA]</scope>
    <source>
        <strain evidence="2">R1</strain>
        <tissue evidence="2">Leaf</tissue>
    </source>
</reference>
<keyword evidence="1" id="KW-0812">Transmembrane</keyword>
<evidence type="ECO:0000256" key="1">
    <source>
        <dbReference type="SAM" id="Phobius"/>
    </source>
</evidence>
<protein>
    <recommendedName>
        <fullName evidence="4">Endonuclease/exonuclease/phosphatase domain-containing protein</fullName>
    </recommendedName>
</protein>
<feature type="non-terminal residue" evidence="2">
    <location>
        <position position="1"/>
    </location>
</feature>
<evidence type="ECO:0008006" key="4">
    <source>
        <dbReference type="Google" id="ProtNLM"/>
    </source>
</evidence>
<feature type="transmembrane region" description="Helical" evidence="1">
    <location>
        <begin position="48"/>
        <end position="66"/>
    </location>
</feature>